<evidence type="ECO:0000256" key="1">
    <source>
        <dbReference type="SAM" id="Phobius"/>
    </source>
</evidence>
<organism evidence="2 3">
    <name type="scientific">Actinacidiphila glaucinigra</name>
    <dbReference type="NCBI Taxonomy" id="235986"/>
    <lineage>
        <taxon>Bacteria</taxon>
        <taxon>Bacillati</taxon>
        <taxon>Actinomycetota</taxon>
        <taxon>Actinomycetes</taxon>
        <taxon>Kitasatosporales</taxon>
        <taxon>Streptomycetaceae</taxon>
        <taxon>Actinacidiphila</taxon>
    </lineage>
</organism>
<accession>A0A239G722</accession>
<protein>
    <recommendedName>
        <fullName evidence="4">Integral membrane protein</fullName>
    </recommendedName>
</protein>
<dbReference type="EMBL" id="FZOF01000007">
    <property type="protein sequence ID" value="SNS64578.1"/>
    <property type="molecule type" value="Genomic_DNA"/>
</dbReference>
<evidence type="ECO:0000313" key="3">
    <source>
        <dbReference type="Proteomes" id="UP000198280"/>
    </source>
</evidence>
<evidence type="ECO:0000313" key="2">
    <source>
        <dbReference type="EMBL" id="SNS64578.1"/>
    </source>
</evidence>
<name>A0A239G722_9ACTN</name>
<dbReference type="RefSeq" id="WP_179279835.1">
    <property type="nucleotide sequence ID" value="NZ_FZOF01000007.1"/>
</dbReference>
<feature type="transmembrane region" description="Helical" evidence="1">
    <location>
        <begin position="7"/>
        <end position="25"/>
    </location>
</feature>
<keyword evidence="1" id="KW-0472">Membrane</keyword>
<evidence type="ECO:0008006" key="4">
    <source>
        <dbReference type="Google" id="ProtNLM"/>
    </source>
</evidence>
<dbReference type="Proteomes" id="UP000198280">
    <property type="component" value="Unassembled WGS sequence"/>
</dbReference>
<reference evidence="2 3" key="1">
    <citation type="submission" date="2017-06" db="EMBL/GenBank/DDBJ databases">
        <authorList>
            <person name="Kim H.J."/>
            <person name="Triplett B.A."/>
        </authorList>
    </citation>
    <scope>NUCLEOTIDE SEQUENCE [LARGE SCALE GENOMIC DNA]</scope>
    <source>
        <strain evidence="2 3">CGMCC 4.1858</strain>
    </source>
</reference>
<keyword evidence="3" id="KW-1185">Reference proteome</keyword>
<keyword evidence="1" id="KW-0812">Transmembrane</keyword>
<gene>
    <name evidence="2" type="ORF">SAMN05216252_107247</name>
</gene>
<sequence>MHTPAKAMITCTVVSLVAVTAYTVALGPNGWVWFAWVVLMLATIGVFAIRSPR</sequence>
<proteinExistence type="predicted"/>
<dbReference type="AlphaFoldDB" id="A0A239G722"/>
<feature type="transmembrane region" description="Helical" evidence="1">
    <location>
        <begin position="31"/>
        <end position="49"/>
    </location>
</feature>
<keyword evidence="1" id="KW-1133">Transmembrane helix</keyword>